<accession>A0A814W368</accession>
<gene>
    <name evidence="6" type="ORF">VCS650_LOCUS25395</name>
</gene>
<dbReference type="PANTHER" id="PTHR24243:SF233">
    <property type="entry name" value="THYROTROPIN-RELEASING HORMONE RECEPTOR"/>
    <property type="match status" value="1"/>
</dbReference>
<evidence type="ECO:0000256" key="3">
    <source>
        <dbReference type="ARBA" id="ARBA00023170"/>
    </source>
</evidence>
<dbReference type="EMBL" id="CAJNON010000325">
    <property type="protein sequence ID" value="CAF1197012.1"/>
    <property type="molecule type" value="Genomic_DNA"/>
</dbReference>
<comment type="caution">
    <text evidence="6">The sequence shown here is derived from an EMBL/GenBank/DDBJ whole genome shotgun (WGS) entry which is preliminary data.</text>
</comment>
<keyword evidence="5" id="KW-0472">Membrane</keyword>
<sequence>MYDKQREEEDEEKRRRRRFCAYWQCCSSLSPLVNGLILGALFGGLILAVIITLWLTSANKISTTTIMNISTATSITYHNVRHIVRRQLPIVRRKLDKQITAMVLMRVIVFVCLLLPYITYRIYAVNFPTSRSMPMAYAISRLIQAIITSIYIINFAINFYIFIIFSPRFRRQVKLVLVKKCWQRWKYWCCSINNRIDPGNNIEPCNSQTESDGNI</sequence>
<keyword evidence="2" id="KW-0297">G-protein coupled receptor</keyword>
<protein>
    <recommendedName>
        <fullName evidence="8">G-protein coupled receptors family 1 profile domain-containing protein</fullName>
    </recommendedName>
</protein>
<dbReference type="Gene3D" id="1.20.1070.10">
    <property type="entry name" value="Rhodopsin 7-helix transmembrane proteins"/>
    <property type="match status" value="1"/>
</dbReference>
<keyword evidence="5" id="KW-1133">Transmembrane helix</keyword>
<dbReference type="GO" id="GO:0005886">
    <property type="term" value="C:plasma membrane"/>
    <property type="evidence" value="ECO:0007669"/>
    <property type="project" value="TreeGrafter"/>
</dbReference>
<evidence type="ECO:0000313" key="6">
    <source>
        <dbReference type="EMBL" id="CAF1197012.1"/>
    </source>
</evidence>
<evidence type="ECO:0000256" key="4">
    <source>
        <dbReference type="ARBA" id="ARBA00023224"/>
    </source>
</evidence>
<keyword evidence="3" id="KW-0675">Receptor</keyword>
<reference evidence="6" key="1">
    <citation type="submission" date="2021-02" db="EMBL/GenBank/DDBJ databases">
        <authorList>
            <person name="Nowell W R."/>
        </authorList>
    </citation>
    <scope>NUCLEOTIDE SEQUENCE</scope>
</reference>
<keyword evidence="5" id="KW-0812">Transmembrane</keyword>
<evidence type="ECO:0000256" key="2">
    <source>
        <dbReference type="ARBA" id="ARBA00023040"/>
    </source>
</evidence>
<feature type="transmembrane region" description="Helical" evidence="5">
    <location>
        <begin position="101"/>
        <end position="123"/>
    </location>
</feature>
<dbReference type="PANTHER" id="PTHR24243">
    <property type="entry name" value="G-PROTEIN COUPLED RECEPTOR"/>
    <property type="match status" value="1"/>
</dbReference>
<comment type="subcellular location">
    <subcellularLocation>
        <location evidence="1">Membrane</location>
        <topology evidence="1">Multi-pass membrane protein</topology>
    </subcellularLocation>
</comment>
<evidence type="ECO:0008006" key="8">
    <source>
        <dbReference type="Google" id="ProtNLM"/>
    </source>
</evidence>
<proteinExistence type="predicted"/>
<keyword evidence="4" id="KW-0807">Transducer</keyword>
<dbReference type="AlphaFoldDB" id="A0A814W368"/>
<organism evidence="6 7">
    <name type="scientific">Adineta steineri</name>
    <dbReference type="NCBI Taxonomy" id="433720"/>
    <lineage>
        <taxon>Eukaryota</taxon>
        <taxon>Metazoa</taxon>
        <taxon>Spiralia</taxon>
        <taxon>Gnathifera</taxon>
        <taxon>Rotifera</taxon>
        <taxon>Eurotatoria</taxon>
        <taxon>Bdelloidea</taxon>
        <taxon>Adinetida</taxon>
        <taxon>Adinetidae</taxon>
        <taxon>Adineta</taxon>
    </lineage>
</organism>
<evidence type="ECO:0000313" key="7">
    <source>
        <dbReference type="Proteomes" id="UP000663891"/>
    </source>
</evidence>
<dbReference type="SUPFAM" id="SSF81321">
    <property type="entry name" value="Family A G protein-coupled receptor-like"/>
    <property type="match status" value="1"/>
</dbReference>
<evidence type="ECO:0000256" key="1">
    <source>
        <dbReference type="ARBA" id="ARBA00004141"/>
    </source>
</evidence>
<name>A0A814W368_9BILA</name>
<feature type="transmembrane region" description="Helical" evidence="5">
    <location>
        <begin position="143"/>
        <end position="165"/>
    </location>
</feature>
<evidence type="ECO:0000256" key="5">
    <source>
        <dbReference type="SAM" id="Phobius"/>
    </source>
</evidence>
<dbReference type="GO" id="GO:0004930">
    <property type="term" value="F:G protein-coupled receptor activity"/>
    <property type="evidence" value="ECO:0007669"/>
    <property type="project" value="UniProtKB-KW"/>
</dbReference>
<dbReference type="Proteomes" id="UP000663891">
    <property type="component" value="Unassembled WGS sequence"/>
</dbReference>
<feature type="transmembrane region" description="Helical" evidence="5">
    <location>
        <begin position="21"/>
        <end position="54"/>
    </location>
</feature>